<dbReference type="PANTHER" id="PTHR11817">
    <property type="entry name" value="PYRUVATE KINASE"/>
    <property type="match status" value="1"/>
</dbReference>
<dbReference type="EMBL" id="CP002069">
    <property type="protein sequence ID" value="ADI74385.1"/>
    <property type="molecule type" value="Genomic_DNA"/>
</dbReference>
<evidence type="ECO:0000256" key="8">
    <source>
        <dbReference type="ARBA" id="ARBA00022840"/>
    </source>
</evidence>
<dbReference type="InterPro" id="IPR015806">
    <property type="entry name" value="Pyrv_Knase_insert_dom_sf"/>
</dbReference>
<evidence type="ECO:0000256" key="11">
    <source>
        <dbReference type="ARBA" id="ARBA00023317"/>
    </source>
</evidence>
<dbReference type="UniPathway" id="UPA00109">
    <property type="reaction ID" value="UER00188"/>
</dbReference>
<evidence type="ECO:0000256" key="12">
    <source>
        <dbReference type="NCBIfam" id="TIGR01064"/>
    </source>
</evidence>
<dbReference type="EC" id="2.7.1.40" evidence="3 12"/>
<accession>D7E9W3</accession>
<evidence type="ECO:0000313" key="17">
    <source>
        <dbReference type="Proteomes" id="UP000000391"/>
    </source>
</evidence>
<dbReference type="GO" id="GO:0016301">
    <property type="term" value="F:kinase activity"/>
    <property type="evidence" value="ECO:0007669"/>
    <property type="project" value="UniProtKB-KW"/>
</dbReference>
<feature type="domain" description="Pyruvate kinase C-terminal" evidence="15">
    <location>
        <begin position="365"/>
        <end position="474"/>
    </location>
</feature>
<dbReference type="GO" id="GO:0005524">
    <property type="term" value="F:ATP binding"/>
    <property type="evidence" value="ECO:0007669"/>
    <property type="project" value="UniProtKB-KW"/>
</dbReference>
<dbReference type="GO" id="GO:0030955">
    <property type="term" value="F:potassium ion binding"/>
    <property type="evidence" value="ECO:0007669"/>
    <property type="project" value="UniProtKB-UniRule"/>
</dbReference>
<keyword evidence="10 13" id="KW-0324">Glycolysis</keyword>
<dbReference type="SUPFAM" id="SSF52935">
    <property type="entry name" value="PK C-terminal domain-like"/>
    <property type="match status" value="1"/>
</dbReference>
<evidence type="ECO:0000259" key="15">
    <source>
        <dbReference type="Pfam" id="PF02887"/>
    </source>
</evidence>
<dbReference type="InterPro" id="IPR011037">
    <property type="entry name" value="Pyrv_Knase-like_insert_dom_sf"/>
</dbReference>
<name>D7E9W3_METEZ</name>
<keyword evidence="6" id="KW-0547">Nucleotide-binding</keyword>
<evidence type="ECO:0000256" key="7">
    <source>
        <dbReference type="ARBA" id="ARBA00022777"/>
    </source>
</evidence>
<dbReference type="NCBIfam" id="NF004491">
    <property type="entry name" value="PRK05826.1"/>
    <property type="match status" value="1"/>
</dbReference>
<keyword evidence="8" id="KW-0067">ATP-binding</keyword>
<sequence length="477" mass="52752">MLLPDHKTKIVCTIGPASSSEAMLKDLILYGMNVARLNFSHGDLEGHREVIHKIRKLSSELDVVVSIMADLPGPKIRIGKLKNEPIHLKKDDKVTLTTENIEGDESVIPVNYSKLSESVKPGRPVYLNDGFIQLNCLEVSDKSVDCTVVVGGPLSSNKGMNLPGSRVFLEPVTETDLNIVDFALNEGVDIFSVSFIEKADDIQKIRNHAKVKGKSVFIVSKIEREEAVKNINEILNVTDGLMIARGDLGVEIPIQNVPNVQKELTHKANLLSIPVITATQMLESMTENIRPTRAEVTDVANAILDGTDAVMLSGETAAGKYPVETVSMMTKIAREIEFWRSKNKDRTDTIVRNLDNIKMDVDDVISLQVNDALQKLPIKYVVTPTVSGESSRHISRFKSGTWILAFSRYLNTGRNLAFSYGVYPIYVGNKTDSWETIVVEKLKQWELVRNGDYIVLTQGQSPGKPGGTNLLKIISIT</sequence>
<dbReference type="InterPro" id="IPR015813">
    <property type="entry name" value="Pyrv/PenolPyrv_kinase-like_dom"/>
</dbReference>
<evidence type="ECO:0000256" key="5">
    <source>
        <dbReference type="ARBA" id="ARBA00022723"/>
    </source>
</evidence>
<dbReference type="AlphaFoldDB" id="D7E9W3"/>
<dbReference type="KEGG" id="mev:Metev_1535"/>
<dbReference type="Proteomes" id="UP000000391">
    <property type="component" value="Chromosome"/>
</dbReference>
<dbReference type="Gene3D" id="2.40.33.10">
    <property type="entry name" value="PK beta-barrel domain-like"/>
    <property type="match status" value="1"/>
</dbReference>
<dbReference type="SUPFAM" id="SSF51621">
    <property type="entry name" value="Phosphoenolpyruvate/pyruvate domain"/>
    <property type="match status" value="1"/>
</dbReference>
<dbReference type="Gene3D" id="3.20.20.60">
    <property type="entry name" value="Phosphoenolpyruvate-binding domains"/>
    <property type="match status" value="1"/>
</dbReference>
<dbReference type="PROSITE" id="PS00110">
    <property type="entry name" value="PYRUVATE_KINASE"/>
    <property type="match status" value="1"/>
</dbReference>
<dbReference type="Pfam" id="PF00224">
    <property type="entry name" value="PK"/>
    <property type="match status" value="1"/>
</dbReference>
<evidence type="ECO:0000256" key="13">
    <source>
        <dbReference type="RuleBase" id="RU000504"/>
    </source>
</evidence>
<dbReference type="SUPFAM" id="SSF50800">
    <property type="entry name" value="PK beta-barrel domain-like"/>
    <property type="match status" value="1"/>
</dbReference>
<evidence type="ECO:0000256" key="4">
    <source>
        <dbReference type="ARBA" id="ARBA00022679"/>
    </source>
</evidence>
<keyword evidence="5" id="KW-0479">Metal-binding</keyword>
<reference evidence="16 17" key="1">
    <citation type="submission" date="2010-06" db="EMBL/GenBank/DDBJ databases">
        <title>Complete sequence chromosome of Methanohalobium evestigatum Z-7303.</title>
        <authorList>
            <consortium name="US DOE Joint Genome Institute"/>
            <person name="Lucas S."/>
            <person name="Copeland A."/>
            <person name="Lapidus A."/>
            <person name="Cheng J.-F."/>
            <person name="Bruce D."/>
            <person name="Goodwin L."/>
            <person name="Pitluck S."/>
            <person name="Saunders E."/>
            <person name="Detter J.C."/>
            <person name="Han C."/>
            <person name="Tapia R."/>
            <person name="Land M."/>
            <person name="Hauser L."/>
            <person name="Kyrpides N."/>
            <person name="Mikhailova N."/>
            <person name="Sieprawska-Lupa M."/>
            <person name="Whitman W.B."/>
            <person name="Anderson I."/>
            <person name="Woyke T."/>
        </authorList>
    </citation>
    <scope>NUCLEOTIDE SEQUENCE [LARGE SCALE GENOMIC DNA]</scope>
    <source>
        <strain evidence="17">ATCC BAA-1072 / DSM 3721 / NBRC 107634 / OCM 161 / Z-7303</strain>
    </source>
</reference>
<dbReference type="OrthoDB" id="56298at2157"/>
<comment type="pathway">
    <text evidence="1 13">Carbohydrate degradation; glycolysis; pyruvate from D-glyceraldehyde 3-phosphate: step 5/5.</text>
</comment>
<dbReference type="NCBIfam" id="NF004978">
    <property type="entry name" value="PRK06354.1"/>
    <property type="match status" value="1"/>
</dbReference>
<dbReference type="STRING" id="644295.Metev_1535"/>
<evidence type="ECO:0000256" key="3">
    <source>
        <dbReference type="ARBA" id="ARBA00012142"/>
    </source>
</evidence>
<dbReference type="GO" id="GO:0004743">
    <property type="term" value="F:pyruvate kinase activity"/>
    <property type="evidence" value="ECO:0007669"/>
    <property type="project" value="UniProtKB-UniRule"/>
</dbReference>
<evidence type="ECO:0000313" key="16">
    <source>
        <dbReference type="EMBL" id="ADI74385.1"/>
    </source>
</evidence>
<feature type="domain" description="Pyruvate kinase barrel" evidence="14">
    <location>
        <begin position="6"/>
        <end position="326"/>
    </location>
</feature>
<dbReference type="HOGENOM" id="CLU_015439_0_2_2"/>
<keyword evidence="4 13" id="KW-0808">Transferase</keyword>
<dbReference type="InterPro" id="IPR015795">
    <property type="entry name" value="Pyrv_Knase_C"/>
</dbReference>
<evidence type="ECO:0000256" key="2">
    <source>
        <dbReference type="ARBA" id="ARBA00008663"/>
    </source>
</evidence>
<dbReference type="RefSeq" id="WP_013194950.1">
    <property type="nucleotide sequence ID" value="NC_014253.1"/>
</dbReference>
<organism evidence="16 17">
    <name type="scientific">Methanohalobium evestigatum (strain ATCC BAA-1072 / DSM 3721 / NBRC 107634 / OCM 161 / Z-7303)</name>
    <dbReference type="NCBI Taxonomy" id="644295"/>
    <lineage>
        <taxon>Archaea</taxon>
        <taxon>Methanobacteriati</taxon>
        <taxon>Methanobacteriota</taxon>
        <taxon>Stenosarchaea group</taxon>
        <taxon>Methanomicrobia</taxon>
        <taxon>Methanosarcinales</taxon>
        <taxon>Methanosarcinaceae</taxon>
        <taxon>Methanohalobium</taxon>
    </lineage>
</organism>
<dbReference type="FunFam" id="2.40.33.10:FF:000001">
    <property type="entry name" value="Pyruvate kinase"/>
    <property type="match status" value="1"/>
</dbReference>
<dbReference type="InterPro" id="IPR040442">
    <property type="entry name" value="Pyrv_kinase-like_dom_sf"/>
</dbReference>
<evidence type="ECO:0000259" key="14">
    <source>
        <dbReference type="Pfam" id="PF00224"/>
    </source>
</evidence>
<evidence type="ECO:0000256" key="10">
    <source>
        <dbReference type="ARBA" id="ARBA00023152"/>
    </source>
</evidence>
<protein>
    <recommendedName>
        <fullName evidence="3 12">Pyruvate kinase</fullName>
        <ecNumber evidence="3 12">2.7.1.40</ecNumber>
    </recommendedName>
</protein>
<gene>
    <name evidence="16" type="ordered locus">Metev_1535</name>
</gene>
<evidence type="ECO:0000256" key="6">
    <source>
        <dbReference type="ARBA" id="ARBA00022741"/>
    </source>
</evidence>
<dbReference type="InterPro" id="IPR001697">
    <property type="entry name" value="Pyr_Knase"/>
</dbReference>
<keyword evidence="17" id="KW-1185">Reference proteome</keyword>
<dbReference type="InterPro" id="IPR018209">
    <property type="entry name" value="Pyrv_Knase_AS"/>
</dbReference>
<dbReference type="NCBIfam" id="TIGR01064">
    <property type="entry name" value="pyruv_kin"/>
    <property type="match status" value="1"/>
</dbReference>
<keyword evidence="9 13" id="KW-0460">Magnesium</keyword>
<proteinExistence type="inferred from homology"/>
<dbReference type="GO" id="GO:0000287">
    <property type="term" value="F:magnesium ion binding"/>
    <property type="evidence" value="ECO:0007669"/>
    <property type="project" value="UniProtKB-UniRule"/>
</dbReference>
<dbReference type="InterPro" id="IPR036918">
    <property type="entry name" value="Pyrv_Knase_C_sf"/>
</dbReference>
<dbReference type="Pfam" id="PF02887">
    <property type="entry name" value="PK_C"/>
    <property type="match status" value="1"/>
</dbReference>
<evidence type="ECO:0000256" key="9">
    <source>
        <dbReference type="ARBA" id="ARBA00022842"/>
    </source>
</evidence>
<keyword evidence="11 16" id="KW-0670">Pyruvate</keyword>
<keyword evidence="7 13" id="KW-0418">Kinase</keyword>
<comment type="similarity">
    <text evidence="2 13">Belongs to the pyruvate kinase family.</text>
</comment>
<comment type="catalytic activity">
    <reaction evidence="13">
        <text>pyruvate + ATP = phosphoenolpyruvate + ADP + H(+)</text>
        <dbReference type="Rhea" id="RHEA:18157"/>
        <dbReference type="ChEBI" id="CHEBI:15361"/>
        <dbReference type="ChEBI" id="CHEBI:15378"/>
        <dbReference type="ChEBI" id="CHEBI:30616"/>
        <dbReference type="ChEBI" id="CHEBI:58702"/>
        <dbReference type="ChEBI" id="CHEBI:456216"/>
        <dbReference type="EC" id="2.7.1.40"/>
    </reaction>
</comment>
<dbReference type="GeneID" id="9347175"/>
<dbReference type="Gene3D" id="3.40.1380.20">
    <property type="entry name" value="Pyruvate kinase, C-terminal domain"/>
    <property type="match status" value="1"/>
</dbReference>
<dbReference type="InterPro" id="IPR015793">
    <property type="entry name" value="Pyrv_Knase_brl"/>
</dbReference>
<dbReference type="PRINTS" id="PR01050">
    <property type="entry name" value="PYRUVTKNASE"/>
</dbReference>
<evidence type="ECO:0000256" key="1">
    <source>
        <dbReference type="ARBA" id="ARBA00004997"/>
    </source>
</evidence>